<feature type="transmembrane region" description="Helical" evidence="9">
    <location>
        <begin position="254"/>
        <end position="277"/>
    </location>
</feature>
<evidence type="ECO:0000256" key="9">
    <source>
        <dbReference type="SAM" id="Phobius"/>
    </source>
</evidence>
<evidence type="ECO:0000256" key="8">
    <source>
        <dbReference type="PIRSR" id="PIRSR600175-1"/>
    </source>
</evidence>
<feature type="transmembrane region" description="Helical" evidence="9">
    <location>
        <begin position="224"/>
        <end position="242"/>
    </location>
</feature>
<feature type="transmembrane region" description="Helical" evidence="9">
    <location>
        <begin position="297"/>
        <end position="319"/>
    </location>
</feature>
<sequence length="409" mass="45639">MLTNGITEIGGMQWELFGLLVLAWVIVYLIIAKGLHQSGKIIWFTALFPYVVFLTLLIYSVTLEGAVDGLKYFISPDWSKLTTAGAWIDGSTQIFFAYSLGIGTLPALGSYNNFKHNCYKDAIVTCVVNTFTCILAGVITFSILGYLANLQGTDVGSVVASGPGLVFITYPQVVLQLPVSPLWSAIFFFMLTILGVDSLFCNVESFVTGVVDHWSQTLRPHRKKFTLAVCIVMFLLGVPMVTQGGTYIFQLMDFYSASGMCLLWVCFFQTIAISWIFGSNKFVECVKEMTGRTPGFYWTISWKYFAPAVMVGVFIFFCVKYEPVTYANVYHYPWWAEAIGLTLSFSSMIWIPAYAIYFMSKTPGSFKDRLRKGLTAKLNLLKKSQPSAVEAPRPILMTESQVGLVNGQY</sequence>
<feature type="binding site" evidence="8">
    <location>
        <position position="194"/>
    </location>
    <ligand>
        <name>Na(+)</name>
        <dbReference type="ChEBI" id="CHEBI:29101"/>
        <label>1</label>
    </ligand>
</feature>
<keyword evidence="4 9" id="KW-0812">Transmembrane</keyword>
<dbReference type="Proteomes" id="UP001372834">
    <property type="component" value="Unassembled WGS sequence"/>
</dbReference>
<feature type="transmembrane region" description="Helical" evidence="9">
    <location>
        <begin position="126"/>
        <end position="148"/>
    </location>
</feature>
<feature type="transmembrane region" description="Helical" evidence="9">
    <location>
        <begin position="339"/>
        <end position="359"/>
    </location>
</feature>
<keyword evidence="3" id="KW-0813">Transport</keyword>
<dbReference type="EMBL" id="JAWJWE010000037">
    <property type="protein sequence ID" value="KAK6626197.1"/>
    <property type="molecule type" value="Genomic_DNA"/>
</dbReference>
<keyword evidence="8" id="KW-0915">Sodium</keyword>
<dbReference type="GO" id="GO:0015293">
    <property type="term" value="F:symporter activity"/>
    <property type="evidence" value="ECO:0007669"/>
    <property type="project" value="UniProtKB-KW"/>
</dbReference>
<feature type="binding site" evidence="8">
    <location>
        <position position="198"/>
    </location>
    <ligand>
        <name>Na(+)</name>
        <dbReference type="ChEBI" id="CHEBI:29101"/>
        <label>1</label>
    </ligand>
</feature>
<organism evidence="10 11">
    <name type="scientific">Polyplax serrata</name>
    <name type="common">Common mouse louse</name>
    <dbReference type="NCBI Taxonomy" id="468196"/>
    <lineage>
        <taxon>Eukaryota</taxon>
        <taxon>Metazoa</taxon>
        <taxon>Ecdysozoa</taxon>
        <taxon>Arthropoda</taxon>
        <taxon>Hexapoda</taxon>
        <taxon>Insecta</taxon>
        <taxon>Pterygota</taxon>
        <taxon>Neoptera</taxon>
        <taxon>Paraneoptera</taxon>
        <taxon>Psocodea</taxon>
        <taxon>Troctomorpha</taxon>
        <taxon>Phthiraptera</taxon>
        <taxon>Anoplura</taxon>
        <taxon>Polyplacidae</taxon>
        <taxon>Polyplax</taxon>
    </lineage>
</organism>
<dbReference type="PANTHER" id="PTHR11616:SF254">
    <property type="entry name" value="TRANSPORTER"/>
    <property type="match status" value="1"/>
</dbReference>
<feature type="transmembrane region" description="Helical" evidence="9">
    <location>
        <begin position="182"/>
        <end position="203"/>
    </location>
</feature>
<evidence type="ECO:0000313" key="10">
    <source>
        <dbReference type="EMBL" id="KAK6626197.1"/>
    </source>
</evidence>
<feature type="binding site" evidence="8">
    <location>
        <position position="197"/>
    </location>
    <ligand>
        <name>Na(+)</name>
        <dbReference type="ChEBI" id="CHEBI:29101"/>
        <label>1</label>
    </ligand>
</feature>
<evidence type="ECO:0000256" key="3">
    <source>
        <dbReference type="ARBA" id="ARBA00022448"/>
    </source>
</evidence>
<dbReference type="GO" id="GO:0046872">
    <property type="term" value="F:metal ion binding"/>
    <property type="evidence" value="ECO:0007669"/>
    <property type="project" value="UniProtKB-KW"/>
</dbReference>
<feature type="transmembrane region" description="Helical" evidence="9">
    <location>
        <begin position="12"/>
        <end position="31"/>
    </location>
</feature>
<evidence type="ECO:0000256" key="1">
    <source>
        <dbReference type="ARBA" id="ARBA00004141"/>
    </source>
</evidence>
<evidence type="ECO:0000313" key="11">
    <source>
        <dbReference type="Proteomes" id="UP001372834"/>
    </source>
</evidence>
<evidence type="ECO:0000256" key="4">
    <source>
        <dbReference type="ARBA" id="ARBA00022692"/>
    </source>
</evidence>
<keyword evidence="8" id="KW-0479">Metal-binding</keyword>
<evidence type="ECO:0000256" key="6">
    <source>
        <dbReference type="ARBA" id="ARBA00022989"/>
    </source>
</evidence>
<dbReference type="Pfam" id="PF00209">
    <property type="entry name" value="SNF"/>
    <property type="match status" value="1"/>
</dbReference>
<keyword evidence="6 9" id="KW-1133">Transmembrane helix</keyword>
<evidence type="ECO:0000256" key="5">
    <source>
        <dbReference type="ARBA" id="ARBA00022847"/>
    </source>
</evidence>
<protein>
    <submittedName>
        <fullName evidence="10">Uncharacterized protein</fullName>
    </submittedName>
</protein>
<comment type="caution">
    <text evidence="10">The sequence shown here is derived from an EMBL/GenBank/DDBJ whole genome shotgun (WGS) entry which is preliminary data.</text>
</comment>
<dbReference type="GO" id="GO:0006865">
    <property type="term" value="P:amino acid transport"/>
    <property type="evidence" value="ECO:0007669"/>
    <property type="project" value="TreeGrafter"/>
</dbReference>
<evidence type="ECO:0000256" key="7">
    <source>
        <dbReference type="ARBA" id="ARBA00023136"/>
    </source>
</evidence>
<gene>
    <name evidence="10" type="ORF">RUM43_006503</name>
</gene>
<evidence type="ECO:0000256" key="2">
    <source>
        <dbReference type="ARBA" id="ARBA00006459"/>
    </source>
</evidence>
<dbReference type="SUPFAM" id="SSF161070">
    <property type="entry name" value="SNF-like"/>
    <property type="match status" value="1"/>
</dbReference>
<dbReference type="InterPro" id="IPR037272">
    <property type="entry name" value="SNS_sf"/>
</dbReference>
<keyword evidence="5" id="KW-0769">Symport</keyword>
<reference evidence="10 11" key="1">
    <citation type="submission" date="2023-10" db="EMBL/GenBank/DDBJ databases">
        <title>Genomes of two closely related lineages of the louse Polyplax serrata with different host specificities.</title>
        <authorList>
            <person name="Martinu J."/>
            <person name="Tarabai H."/>
            <person name="Stefka J."/>
            <person name="Hypsa V."/>
        </authorList>
    </citation>
    <scope>NUCLEOTIDE SEQUENCE [LARGE SCALE GENOMIC DNA]</scope>
    <source>
        <strain evidence="10">HR10_N</strain>
    </source>
</reference>
<keyword evidence="7 9" id="KW-0472">Membrane</keyword>
<dbReference type="AlphaFoldDB" id="A0AAN8NXW7"/>
<dbReference type="GO" id="GO:0005886">
    <property type="term" value="C:plasma membrane"/>
    <property type="evidence" value="ECO:0007669"/>
    <property type="project" value="TreeGrafter"/>
</dbReference>
<feature type="transmembrane region" description="Helical" evidence="9">
    <location>
        <begin position="95"/>
        <end position="114"/>
    </location>
</feature>
<comment type="subcellular location">
    <subcellularLocation>
        <location evidence="1">Membrane</location>
        <topology evidence="1">Multi-pass membrane protein</topology>
    </subcellularLocation>
</comment>
<dbReference type="PANTHER" id="PTHR11616">
    <property type="entry name" value="SODIUM/CHLORIDE DEPENDENT TRANSPORTER"/>
    <property type="match status" value="1"/>
</dbReference>
<feature type="transmembrane region" description="Helical" evidence="9">
    <location>
        <begin position="43"/>
        <end position="62"/>
    </location>
</feature>
<comment type="similarity">
    <text evidence="2">Belongs to the sodium:neurotransmitter symporter (SNF) (TC 2.A.22) family.</text>
</comment>
<name>A0AAN8NXW7_POLSC</name>
<dbReference type="InterPro" id="IPR000175">
    <property type="entry name" value="Na/ntran_symport"/>
</dbReference>
<dbReference type="GO" id="GO:0035725">
    <property type="term" value="P:sodium ion transmembrane transport"/>
    <property type="evidence" value="ECO:0007669"/>
    <property type="project" value="TreeGrafter"/>
</dbReference>
<dbReference type="PROSITE" id="PS50267">
    <property type="entry name" value="NA_NEUROTRAN_SYMP_3"/>
    <property type="match status" value="1"/>
</dbReference>
<feature type="binding site" evidence="8">
    <location>
        <position position="129"/>
    </location>
    <ligand>
        <name>Na(+)</name>
        <dbReference type="ChEBI" id="CHEBI:29101"/>
        <label>1</label>
    </ligand>
</feature>
<proteinExistence type="inferred from homology"/>
<accession>A0AAN8NXW7</accession>
<dbReference type="PRINTS" id="PR00176">
    <property type="entry name" value="NANEUSMPORT"/>
</dbReference>